<proteinExistence type="inferred from homology"/>
<dbReference type="PIRSF" id="PIRSF001365">
    <property type="entry name" value="DHDPS"/>
    <property type="match status" value="1"/>
</dbReference>
<dbReference type="EC" id="4.3.3.7" evidence="5"/>
<dbReference type="AlphaFoldDB" id="A0A086Z1M2"/>
<dbReference type="EMBL" id="JGYK01000001">
    <property type="protein sequence ID" value="KFI40422.1"/>
    <property type="molecule type" value="Genomic_DNA"/>
</dbReference>
<feature type="active site" description="Schiff-base intermediate with substrate" evidence="4">
    <location>
        <position position="166"/>
    </location>
</feature>
<evidence type="ECO:0000256" key="3">
    <source>
        <dbReference type="PIRNR" id="PIRNR001365"/>
    </source>
</evidence>
<dbReference type="GO" id="GO:0005829">
    <property type="term" value="C:cytosol"/>
    <property type="evidence" value="ECO:0007669"/>
    <property type="project" value="TreeGrafter"/>
</dbReference>
<comment type="similarity">
    <text evidence="3">Belongs to the DapA family.</text>
</comment>
<dbReference type="PATRIC" id="fig|1437605.7.peg.873"/>
<dbReference type="Gene3D" id="3.20.20.70">
    <property type="entry name" value="Aldolase class I"/>
    <property type="match status" value="1"/>
</dbReference>
<dbReference type="InterPro" id="IPR002220">
    <property type="entry name" value="DapA-like"/>
</dbReference>
<dbReference type="KEGG" id="bact:AB656_04235"/>
<comment type="caution">
    <text evidence="5">The sequence shown here is derived from an EMBL/GenBank/DDBJ whole genome shotgun (WGS) entry which is preliminary data.</text>
</comment>
<keyword evidence="2" id="KW-0704">Schiff base</keyword>
<feature type="active site" description="Proton donor/acceptor" evidence="4">
    <location>
        <position position="137"/>
    </location>
</feature>
<keyword evidence="1 3" id="KW-0456">Lyase</keyword>
<evidence type="ECO:0000256" key="4">
    <source>
        <dbReference type="PIRSR" id="PIRSR001365-1"/>
    </source>
</evidence>
<evidence type="ECO:0000313" key="6">
    <source>
        <dbReference type="Proteomes" id="UP000029015"/>
    </source>
</evidence>
<dbReference type="InterPro" id="IPR013785">
    <property type="entry name" value="Aldolase_TIM"/>
</dbReference>
<protein>
    <submittedName>
        <fullName evidence="5">Dihydrodipicolinate synthetase</fullName>
        <ecNumber evidence="5">4.3.3.7</ecNumber>
    </submittedName>
</protein>
<sequence length="302" mass="32244">MVTAAFEGVFCPSITVTGDDGSIDYELWGRHLDHLADAGMNGVLLFGSIGEFYAYSLESKQEALAFAVNRVAGRMKVFSGVGGTDMDEVLAFTHYAETVGADAVVAVSPYYFGPSEQTASVYFAQIAQATSLPVLLYNFPPRTGMDLSPELIAQLAADHSNILGLKDTVDTISHTRKVIAAVRKVSPSFSVLSGFDEYYTPNRIAGGNGVLCGLTNVEPETFVRMHAAWQGGDYTTALACARRINALMAVYDQADLFISAIKAAVKIKGLPVSTAIKEPATQIRAEQVRAIEGIITAADQLG</sequence>
<dbReference type="CDD" id="cd00408">
    <property type="entry name" value="DHDPS-like"/>
    <property type="match status" value="1"/>
</dbReference>
<keyword evidence="6" id="KW-1185">Reference proteome</keyword>
<name>A0A086Z1M2_9BIFI</name>
<dbReference type="InterPro" id="IPR020625">
    <property type="entry name" value="Schiff_base-form_aldolases_AS"/>
</dbReference>
<dbReference type="Proteomes" id="UP000029015">
    <property type="component" value="Unassembled WGS sequence"/>
</dbReference>
<evidence type="ECO:0000256" key="1">
    <source>
        <dbReference type="ARBA" id="ARBA00023239"/>
    </source>
</evidence>
<dbReference type="PANTHER" id="PTHR12128">
    <property type="entry name" value="DIHYDRODIPICOLINATE SYNTHASE"/>
    <property type="match status" value="1"/>
</dbReference>
<dbReference type="SUPFAM" id="SSF51569">
    <property type="entry name" value="Aldolase"/>
    <property type="match status" value="1"/>
</dbReference>
<dbReference type="eggNOG" id="COG0329">
    <property type="taxonomic scope" value="Bacteria"/>
</dbReference>
<dbReference type="OrthoDB" id="9778880at2"/>
<dbReference type="PANTHER" id="PTHR12128:SF28">
    <property type="entry name" value="2-DEHYDRO-3-DEOXY-D-GLUCONATE ALDOLASE YAGE-RELATED"/>
    <property type="match status" value="1"/>
</dbReference>
<dbReference type="Pfam" id="PF00701">
    <property type="entry name" value="DHDPS"/>
    <property type="match status" value="1"/>
</dbReference>
<reference evidence="5 6" key="1">
    <citation type="submission" date="2014-03" db="EMBL/GenBank/DDBJ databases">
        <title>Genomics of Bifidobacteria.</title>
        <authorList>
            <person name="Ventura M."/>
            <person name="Milani C."/>
            <person name="Lugli G.A."/>
        </authorList>
    </citation>
    <scope>NUCLEOTIDE SEQUENCE [LARGE SCALE GENOMIC DNA]</scope>
    <source>
        <strain evidence="5 6">DSM 22766</strain>
    </source>
</reference>
<organism evidence="5 6">
    <name type="scientific">Bifidobacterium actinocoloniiforme DSM 22766</name>
    <dbReference type="NCBI Taxonomy" id="1437605"/>
    <lineage>
        <taxon>Bacteria</taxon>
        <taxon>Bacillati</taxon>
        <taxon>Actinomycetota</taxon>
        <taxon>Actinomycetes</taxon>
        <taxon>Bifidobacteriales</taxon>
        <taxon>Bifidobacteriaceae</taxon>
        <taxon>Bifidobacterium</taxon>
    </lineage>
</organism>
<dbReference type="PRINTS" id="PR00146">
    <property type="entry name" value="DHPICSNTHASE"/>
</dbReference>
<evidence type="ECO:0000256" key="2">
    <source>
        <dbReference type="ARBA" id="ARBA00023270"/>
    </source>
</evidence>
<accession>A0A086Z1M2</accession>
<dbReference type="RefSeq" id="WP_033503538.1">
    <property type="nucleotide sequence ID" value="NZ_CP011786.1"/>
</dbReference>
<gene>
    <name evidence="5" type="ORF">BACT_1126</name>
</gene>
<evidence type="ECO:0000313" key="5">
    <source>
        <dbReference type="EMBL" id="KFI40422.1"/>
    </source>
</evidence>
<dbReference type="PROSITE" id="PS00666">
    <property type="entry name" value="DHDPS_2"/>
    <property type="match status" value="1"/>
</dbReference>
<dbReference type="STRING" id="1437605.AB656_04235"/>
<dbReference type="SMART" id="SM01130">
    <property type="entry name" value="DHDPS"/>
    <property type="match status" value="1"/>
</dbReference>
<dbReference type="GO" id="GO:0008840">
    <property type="term" value="F:4-hydroxy-tetrahydrodipicolinate synthase activity"/>
    <property type="evidence" value="ECO:0007669"/>
    <property type="project" value="UniProtKB-EC"/>
</dbReference>